<dbReference type="InterPro" id="IPR013087">
    <property type="entry name" value="Znf_C2H2_type"/>
</dbReference>
<dbReference type="AlphaFoldDB" id="A0A8H7QWA1"/>
<gene>
    <name evidence="3" type="ORF">INT46_008040</name>
</gene>
<feature type="compositionally biased region" description="Basic and acidic residues" evidence="1">
    <location>
        <begin position="159"/>
        <end position="173"/>
    </location>
</feature>
<comment type="caution">
    <text evidence="3">The sequence shown here is derived from an EMBL/GenBank/DDBJ whole genome shotgun (WGS) entry which is preliminary data.</text>
</comment>
<dbReference type="Proteomes" id="UP000650833">
    <property type="component" value="Unassembled WGS sequence"/>
</dbReference>
<accession>A0A8H7QWA1</accession>
<evidence type="ECO:0000313" key="4">
    <source>
        <dbReference type="Proteomes" id="UP000650833"/>
    </source>
</evidence>
<evidence type="ECO:0000313" key="3">
    <source>
        <dbReference type="EMBL" id="KAG2199901.1"/>
    </source>
</evidence>
<evidence type="ECO:0000259" key="2">
    <source>
        <dbReference type="PROSITE" id="PS00028"/>
    </source>
</evidence>
<feature type="region of interest" description="Disordered" evidence="1">
    <location>
        <begin position="137"/>
        <end position="173"/>
    </location>
</feature>
<name>A0A8H7QWA1_9FUNG</name>
<feature type="compositionally biased region" description="Acidic residues" evidence="1">
    <location>
        <begin position="143"/>
        <end position="158"/>
    </location>
</feature>
<protein>
    <recommendedName>
        <fullName evidence="2">C2H2-type domain-containing protein</fullName>
    </recommendedName>
</protein>
<sequence>MVLKKKQSNKEVLTFTYPCYICGNILGKGRQVINHIEAIHGYKLPARSVGHKRPPDTLYEYKNDPSSREEYDLSHYACSSCWFHCPEAGLKELSDHINATHHPENVDSTKNKNGEIKGGEVTDIDRNAALAKARIEARKAEAETTDEEGEDEDEEMVETEDKQKNKAQPKRDMSDVYQKLNELADMFQKLFKGKEPF</sequence>
<proteinExistence type="predicted"/>
<evidence type="ECO:0000256" key="1">
    <source>
        <dbReference type="SAM" id="MobiDB-lite"/>
    </source>
</evidence>
<dbReference type="PROSITE" id="PS00028">
    <property type="entry name" value="ZINC_FINGER_C2H2_1"/>
    <property type="match status" value="1"/>
</dbReference>
<dbReference type="OrthoDB" id="2287072at2759"/>
<organism evidence="3 4">
    <name type="scientific">Mucor plumbeus</name>
    <dbReference type="NCBI Taxonomy" id="97098"/>
    <lineage>
        <taxon>Eukaryota</taxon>
        <taxon>Fungi</taxon>
        <taxon>Fungi incertae sedis</taxon>
        <taxon>Mucoromycota</taxon>
        <taxon>Mucoromycotina</taxon>
        <taxon>Mucoromycetes</taxon>
        <taxon>Mucorales</taxon>
        <taxon>Mucorineae</taxon>
        <taxon>Mucoraceae</taxon>
        <taxon>Mucor</taxon>
    </lineage>
</organism>
<feature type="domain" description="C2H2-type" evidence="2">
    <location>
        <begin position="19"/>
        <end position="40"/>
    </location>
</feature>
<reference evidence="3" key="1">
    <citation type="submission" date="2020-12" db="EMBL/GenBank/DDBJ databases">
        <title>Metabolic potential, ecology and presence of endohyphal bacteria is reflected in genomic diversity of Mucoromycotina.</title>
        <authorList>
            <person name="Muszewska A."/>
            <person name="Okrasinska A."/>
            <person name="Steczkiewicz K."/>
            <person name="Drgas O."/>
            <person name="Orlowska M."/>
            <person name="Perlinska-Lenart U."/>
            <person name="Aleksandrzak-Piekarczyk T."/>
            <person name="Szatraj K."/>
            <person name="Zielenkiewicz U."/>
            <person name="Pilsyk S."/>
            <person name="Malc E."/>
            <person name="Mieczkowski P."/>
            <person name="Kruszewska J.S."/>
            <person name="Biernat P."/>
            <person name="Pawlowska J."/>
        </authorList>
    </citation>
    <scope>NUCLEOTIDE SEQUENCE</scope>
    <source>
        <strain evidence="3">CBS 226.32</strain>
    </source>
</reference>
<dbReference type="EMBL" id="JAEPRC010000332">
    <property type="protein sequence ID" value="KAG2199901.1"/>
    <property type="molecule type" value="Genomic_DNA"/>
</dbReference>
<keyword evidence="4" id="KW-1185">Reference proteome</keyword>